<keyword evidence="12 17" id="KW-0496">Mitochondrion</keyword>
<feature type="transmembrane region" description="Helical" evidence="16">
    <location>
        <begin position="49"/>
        <end position="68"/>
    </location>
</feature>
<evidence type="ECO:0000256" key="1">
    <source>
        <dbReference type="ARBA" id="ARBA00004225"/>
    </source>
</evidence>
<dbReference type="GO" id="GO:0031966">
    <property type="term" value="C:mitochondrial membrane"/>
    <property type="evidence" value="ECO:0007669"/>
    <property type="project" value="UniProtKB-SubCell"/>
</dbReference>
<evidence type="ECO:0000256" key="4">
    <source>
        <dbReference type="ARBA" id="ARBA00021095"/>
    </source>
</evidence>
<comment type="catalytic activity">
    <reaction evidence="15">
        <text>a ubiquinone + NADH + 5 H(+)(in) = a ubiquinol + NAD(+) + 4 H(+)(out)</text>
        <dbReference type="Rhea" id="RHEA:29091"/>
        <dbReference type="Rhea" id="RHEA-COMP:9565"/>
        <dbReference type="Rhea" id="RHEA-COMP:9566"/>
        <dbReference type="ChEBI" id="CHEBI:15378"/>
        <dbReference type="ChEBI" id="CHEBI:16389"/>
        <dbReference type="ChEBI" id="CHEBI:17976"/>
        <dbReference type="ChEBI" id="CHEBI:57540"/>
        <dbReference type="ChEBI" id="CHEBI:57945"/>
        <dbReference type="EC" id="7.1.1.2"/>
    </reaction>
</comment>
<keyword evidence="5" id="KW-0813">Transport</keyword>
<feature type="transmembrane region" description="Helical" evidence="16">
    <location>
        <begin position="134"/>
        <end position="158"/>
    </location>
</feature>
<dbReference type="InterPro" id="IPR050269">
    <property type="entry name" value="ComplexI_Subunit6"/>
</dbReference>
<evidence type="ECO:0000256" key="9">
    <source>
        <dbReference type="ARBA" id="ARBA00022982"/>
    </source>
</evidence>
<evidence type="ECO:0000256" key="2">
    <source>
        <dbReference type="ARBA" id="ARBA00005698"/>
    </source>
</evidence>
<dbReference type="PANTHER" id="PTHR11435:SF1">
    <property type="entry name" value="NADH-UBIQUINONE OXIDOREDUCTASE CHAIN 6"/>
    <property type="match status" value="1"/>
</dbReference>
<keyword evidence="9" id="KW-0249">Electron transport</keyword>
<keyword evidence="7 16" id="KW-0812">Transmembrane</keyword>
<geneLocation type="mitochondrion" evidence="17"/>
<evidence type="ECO:0000256" key="13">
    <source>
        <dbReference type="ARBA" id="ARBA00023136"/>
    </source>
</evidence>
<feature type="transmembrane region" description="Helical" evidence="16">
    <location>
        <begin position="80"/>
        <end position="101"/>
    </location>
</feature>
<keyword evidence="8" id="KW-1278">Translocase</keyword>
<reference evidence="17" key="1">
    <citation type="submission" date="2019-12" db="EMBL/GenBank/DDBJ databases">
        <title>The complete mitochondrial genome of two scuttle flies, Megaselia spiracularis Schmitz and Dohrniphora cornuta (Bigot) (Diptera: Phoridae).</title>
        <authorList>
            <person name="Feng D."/>
            <person name="Li J."/>
        </authorList>
    </citation>
    <scope>NUCLEOTIDE SEQUENCE</scope>
</reference>
<gene>
    <name evidence="17" type="primary">nad6</name>
</gene>
<accession>A0A6B9U2M2</accession>
<evidence type="ECO:0000256" key="7">
    <source>
        <dbReference type="ARBA" id="ARBA00022692"/>
    </source>
</evidence>
<organism evidence="17">
    <name type="scientific">Dohrniphora cornuta</name>
    <dbReference type="NCBI Taxonomy" id="940220"/>
    <lineage>
        <taxon>Eukaryota</taxon>
        <taxon>Metazoa</taxon>
        <taxon>Ecdysozoa</taxon>
        <taxon>Arthropoda</taxon>
        <taxon>Hexapoda</taxon>
        <taxon>Insecta</taxon>
        <taxon>Pterygota</taxon>
        <taxon>Neoptera</taxon>
        <taxon>Endopterygota</taxon>
        <taxon>Diptera</taxon>
        <taxon>Brachycera</taxon>
        <taxon>Muscomorpha</taxon>
        <taxon>Platypezoidea</taxon>
        <taxon>Phoridae</taxon>
        <taxon>Dohrniphora</taxon>
    </lineage>
</organism>
<keyword evidence="10 16" id="KW-1133">Transmembrane helix</keyword>
<evidence type="ECO:0000256" key="3">
    <source>
        <dbReference type="ARBA" id="ARBA00012944"/>
    </source>
</evidence>
<keyword evidence="13 16" id="KW-0472">Membrane</keyword>
<sequence>MLQNLLIIMIIFMTLYFLQMNHPISMGLTLLVQTLLICLFIGMMNETFWFSYILFLVFLGGMLILFIYVTSVASNESFSLSINLIFLMIPCLILMISLYMYDNTIINLMHMTTIEFSPENSINLIKLFNYPSNLITILLMNYLLITLIAIVKITNIFYGPLRQMFN</sequence>
<comment type="subcellular location">
    <subcellularLocation>
        <location evidence="1">Mitochondrion membrane</location>
        <topology evidence="1">Multi-pass membrane protein</topology>
    </subcellularLocation>
</comment>
<evidence type="ECO:0000256" key="16">
    <source>
        <dbReference type="SAM" id="Phobius"/>
    </source>
</evidence>
<dbReference type="EMBL" id="MN832849">
    <property type="protein sequence ID" value="QHN56427.1"/>
    <property type="molecule type" value="Genomic_DNA"/>
</dbReference>
<evidence type="ECO:0000256" key="10">
    <source>
        <dbReference type="ARBA" id="ARBA00022989"/>
    </source>
</evidence>
<evidence type="ECO:0000256" key="15">
    <source>
        <dbReference type="ARBA" id="ARBA00049551"/>
    </source>
</evidence>
<proteinExistence type="inferred from homology"/>
<evidence type="ECO:0000256" key="6">
    <source>
        <dbReference type="ARBA" id="ARBA00022660"/>
    </source>
</evidence>
<evidence type="ECO:0000256" key="12">
    <source>
        <dbReference type="ARBA" id="ARBA00023128"/>
    </source>
</evidence>
<dbReference type="EC" id="7.1.1.2" evidence="3"/>
<dbReference type="PANTHER" id="PTHR11435">
    <property type="entry name" value="NADH UBIQUINONE OXIDOREDUCTASE SUBUNIT ND6"/>
    <property type="match status" value="1"/>
</dbReference>
<name>A0A6B9U2M2_9MUSC</name>
<evidence type="ECO:0000256" key="8">
    <source>
        <dbReference type="ARBA" id="ARBA00022967"/>
    </source>
</evidence>
<evidence type="ECO:0000313" key="17">
    <source>
        <dbReference type="EMBL" id="QHN56427.1"/>
    </source>
</evidence>
<dbReference type="AlphaFoldDB" id="A0A6B9U2M2"/>
<keyword evidence="6" id="KW-0679">Respiratory chain</keyword>
<keyword evidence="11" id="KW-0520">NAD</keyword>
<comment type="similarity">
    <text evidence="2">Belongs to the complex I subunit 6 family.</text>
</comment>
<evidence type="ECO:0000256" key="14">
    <source>
        <dbReference type="ARBA" id="ARBA00031019"/>
    </source>
</evidence>
<protein>
    <recommendedName>
        <fullName evidence="4">NADH-ubiquinone oxidoreductase chain 6</fullName>
        <ecNumber evidence="3">7.1.1.2</ecNumber>
    </recommendedName>
    <alternativeName>
        <fullName evidence="14">NADH dehydrogenase subunit 6</fullName>
    </alternativeName>
</protein>
<feature type="transmembrane region" description="Helical" evidence="16">
    <location>
        <begin position="21"/>
        <end position="43"/>
    </location>
</feature>
<evidence type="ECO:0000256" key="5">
    <source>
        <dbReference type="ARBA" id="ARBA00022448"/>
    </source>
</evidence>
<evidence type="ECO:0000256" key="11">
    <source>
        <dbReference type="ARBA" id="ARBA00023027"/>
    </source>
</evidence>
<dbReference type="GO" id="GO:0008137">
    <property type="term" value="F:NADH dehydrogenase (ubiquinone) activity"/>
    <property type="evidence" value="ECO:0007669"/>
    <property type="project" value="UniProtKB-EC"/>
</dbReference>